<dbReference type="PANTHER" id="PTHR30383:SF5">
    <property type="entry name" value="SGNH HYDROLASE-TYPE ESTERASE DOMAIN-CONTAINING PROTEIN"/>
    <property type="match status" value="1"/>
</dbReference>
<reference evidence="3 4" key="1">
    <citation type="submission" date="2019-04" db="EMBL/GenBank/DDBJ databases">
        <title>Genome sequencing of Streptococcus rubneri DSM 26920(T).</title>
        <authorList>
            <person name="Kook J.-K."/>
            <person name="Park S.-N."/>
            <person name="Lim Y.K."/>
        </authorList>
    </citation>
    <scope>NUCLEOTIDE SEQUENCE [LARGE SCALE GENOMIC DNA]</scope>
    <source>
        <strain evidence="3 4">DSM 26920</strain>
    </source>
</reference>
<evidence type="ECO:0000259" key="2">
    <source>
        <dbReference type="Pfam" id="PF13472"/>
    </source>
</evidence>
<feature type="domain" description="SGNH hydrolase-type esterase" evidence="2">
    <location>
        <begin position="51"/>
        <end position="261"/>
    </location>
</feature>
<dbReference type="EMBL" id="SRRP01000001">
    <property type="protein sequence ID" value="TGN91809.1"/>
    <property type="molecule type" value="Genomic_DNA"/>
</dbReference>
<keyword evidence="1" id="KW-0812">Transmembrane</keyword>
<evidence type="ECO:0000313" key="3">
    <source>
        <dbReference type="EMBL" id="TGN91809.1"/>
    </source>
</evidence>
<sequence length="280" mass="31664">MNVRKILELILYCLVTFLVCFFLVDWLLPSASPVMTKTSGTVKKQAFTYVAIGDSLTQGVGDTTNQGGFVPLLAQSLTNETDFEVKAINYGESGNTSAQILSRMQEKKEIGKDLKQARLMTLTVGGNDLRKAVLEDTSNLDLDRFDKPAKRYVKNLKQIIDLARKDNPDLPIYVVGIYNPLYLNFPDLTDLQTVVDQWNQRTEQTLAAYKDVYFVPVNDLLYKGIDGKSGVTEWEQGKETVTNDALYDEDSFHPNNTGYEIMKEAVLERIHATKKNWSER</sequence>
<evidence type="ECO:0000256" key="1">
    <source>
        <dbReference type="SAM" id="Phobius"/>
    </source>
</evidence>
<feature type="transmembrane region" description="Helical" evidence="1">
    <location>
        <begin position="9"/>
        <end position="28"/>
    </location>
</feature>
<dbReference type="InterPro" id="IPR051532">
    <property type="entry name" value="Ester_Hydrolysis_Enzymes"/>
</dbReference>
<protein>
    <submittedName>
        <fullName evidence="3">GDSL family lipase</fullName>
    </submittedName>
</protein>
<dbReference type="PANTHER" id="PTHR30383">
    <property type="entry name" value="THIOESTERASE 1/PROTEASE 1/LYSOPHOSPHOLIPASE L1"/>
    <property type="match status" value="1"/>
</dbReference>
<keyword evidence="1" id="KW-1133">Transmembrane helix</keyword>
<proteinExistence type="predicted"/>
<gene>
    <name evidence="3" type="ORF">E5S68_02310</name>
</gene>
<dbReference type="RefSeq" id="WP_135782188.1">
    <property type="nucleotide sequence ID" value="NZ_JADMRL010000001.1"/>
</dbReference>
<dbReference type="Gene3D" id="3.40.50.1110">
    <property type="entry name" value="SGNH hydrolase"/>
    <property type="match status" value="1"/>
</dbReference>
<dbReference type="InterPro" id="IPR036514">
    <property type="entry name" value="SGNH_hydro_sf"/>
</dbReference>
<dbReference type="SUPFAM" id="SSF52266">
    <property type="entry name" value="SGNH hydrolase"/>
    <property type="match status" value="1"/>
</dbReference>
<dbReference type="AlphaFoldDB" id="A0A4Z1DW57"/>
<keyword evidence="4" id="KW-1185">Reference proteome</keyword>
<dbReference type="OrthoDB" id="252349at2"/>
<accession>A0A4Z1DW57</accession>
<organism evidence="3 4">
    <name type="scientific">Streptococcus rubneri</name>
    <dbReference type="NCBI Taxonomy" id="1234680"/>
    <lineage>
        <taxon>Bacteria</taxon>
        <taxon>Bacillati</taxon>
        <taxon>Bacillota</taxon>
        <taxon>Bacilli</taxon>
        <taxon>Lactobacillales</taxon>
        <taxon>Streptococcaceae</taxon>
        <taxon>Streptococcus</taxon>
    </lineage>
</organism>
<comment type="caution">
    <text evidence="3">The sequence shown here is derived from an EMBL/GenBank/DDBJ whole genome shotgun (WGS) entry which is preliminary data.</text>
</comment>
<dbReference type="CDD" id="cd04506">
    <property type="entry name" value="SGNH_hydrolase_YpmR_like"/>
    <property type="match status" value="1"/>
</dbReference>
<dbReference type="Pfam" id="PF13472">
    <property type="entry name" value="Lipase_GDSL_2"/>
    <property type="match status" value="1"/>
</dbReference>
<name>A0A4Z1DW57_9STRE</name>
<dbReference type="GO" id="GO:0004622">
    <property type="term" value="F:phosphatidylcholine lysophospholipase activity"/>
    <property type="evidence" value="ECO:0007669"/>
    <property type="project" value="TreeGrafter"/>
</dbReference>
<keyword evidence="1" id="KW-0472">Membrane</keyword>
<dbReference type="Proteomes" id="UP000297986">
    <property type="component" value="Unassembled WGS sequence"/>
</dbReference>
<evidence type="ECO:0000313" key="4">
    <source>
        <dbReference type="Proteomes" id="UP000297986"/>
    </source>
</evidence>
<dbReference type="InterPro" id="IPR013830">
    <property type="entry name" value="SGNH_hydro"/>
</dbReference>